<dbReference type="EMBL" id="CP158587">
    <property type="protein sequence ID" value="XCA34405.1"/>
    <property type="molecule type" value="Genomic_DNA"/>
</dbReference>
<feature type="domain" description="YhcG PDDEXK nuclease" evidence="1">
    <location>
        <begin position="195"/>
        <end position="344"/>
    </location>
</feature>
<protein>
    <submittedName>
        <fullName evidence="3">PDDEXK nuclease domain-containing protein</fullName>
    </submittedName>
</protein>
<dbReference type="InterPro" id="IPR053148">
    <property type="entry name" value="PD-DEXK-like_domain"/>
</dbReference>
<dbReference type="GO" id="GO:0003676">
    <property type="term" value="F:nucleic acid binding"/>
    <property type="evidence" value="ECO:0007669"/>
    <property type="project" value="InterPro"/>
</dbReference>
<dbReference type="Gene3D" id="3.40.1350.10">
    <property type="match status" value="1"/>
</dbReference>
<evidence type="ECO:0000259" key="1">
    <source>
        <dbReference type="Pfam" id="PF06250"/>
    </source>
</evidence>
<gene>
    <name evidence="3" type="ORF">ABS861_03200</name>
</gene>
<dbReference type="InterPro" id="IPR009362">
    <property type="entry name" value="YhcG_C"/>
</dbReference>
<dbReference type="PANTHER" id="PTHR30547:SF5">
    <property type="entry name" value="NUCLEASE YHCG-RELATED"/>
    <property type="match status" value="1"/>
</dbReference>
<evidence type="ECO:0000259" key="2">
    <source>
        <dbReference type="Pfam" id="PF17761"/>
    </source>
</evidence>
<dbReference type="InterPro" id="IPR011856">
    <property type="entry name" value="tRNA_endonuc-like_dom_sf"/>
</dbReference>
<organism evidence="3">
    <name type="scientific">Wolbachia endosymbiont of Oeneis ivallda</name>
    <dbReference type="NCBI Taxonomy" id="3171168"/>
    <lineage>
        <taxon>Bacteria</taxon>
        <taxon>Pseudomonadati</taxon>
        <taxon>Pseudomonadota</taxon>
        <taxon>Alphaproteobacteria</taxon>
        <taxon>Rickettsiales</taxon>
        <taxon>Anaplasmataceae</taxon>
        <taxon>Wolbachieae</taxon>
        <taxon>Wolbachia</taxon>
    </lineage>
</organism>
<dbReference type="PANTHER" id="PTHR30547">
    <property type="entry name" value="UNCHARACTERIZED PROTEIN YHCG-RELATED"/>
    <property type="match status" value="1"/>
</dbReference>
<dbReference type="Pfam" id="PF17761">
    <property type="entry name" value="DUF1016_N"/>
    <property type="match status" value="1"/>
</dbReference>
<evidence type="ECO:0000313" key="3">
    <source>
        <dbReference type="EMBL" id="XCA34405.1"/>
    </source>
</evidence>
<feature type="domain" description="YhcG N-terminal" evidence="2">
    <location>
        <begin position="30"/>
        <end position="166"/>
    </location>
</feature>
<dbReference type="InterPro" id="IPR041527">
    <property type="entry name" value="YhcG_N"/>
</dbReference>
<name>A0AAU7YLD8_9RICK</name>
<dbReference type="AlphaFoldDB" id="A0AAU7YLD8"/>
<reference evidence="3" key="1">
    <citation type="submission" date="2024-06" db="EMBL/GenBank/DDBJ databases">
        <title>Genome assembly of the Oeneis chryxus ivallda.</title>
        <authorList>
            <person name="MacDonald Z."/>
            <person name="Shaffer H.B."/>
            <person name="Gillespie T."/>
            <person name="Marimuthu M.P.A."/>
            <person name="Nguyen O."/>
            <person name="Fairbairn C.W."/>
            <person name="Seligmann W.E."/>
            <person name="Escalona M."/>
            <person name="Miller C."/>
            <person name="Toffelmier E."/>
        </authorList>
    </citation>
    <scope>NUCLEOTIDE SEQUENCE</scope>
    <source>
        <strain evidence="3">CCGP_102_HBS-TG_Oc004</strain>
    </source>
</reference>
<sequence length="363" mass="42802">MFFQDKNKPSAILTKNKVMNMDITISLLGDISNLIDRAKNHLSVQFNSTLVLLNWEIGSRIDQDILKHKRADYGKQIISQLAKELQIKYGRGFDRASLFRMVQFSKFFPDQEIVATLSQQLSWSHFVEIIAISDELKRNYYIEMCRIERWSVRALRSKIDTMLYERTALAKKPEDFIRRSIKNLREENMLAPEFIFHDPYFLSFMELPSSYSETDLENIILDELTKFLQEFGNDFCFVTRQKRMSTKTTDRYLDLLFFHRGLKRLIAIELKIGRFEPAYKGQMEWYLNWLDKNERKAGEEKPLGIILCADKDQEDIEYLELEGSNIHVAQYLTQLPSKEILEKKLRKAISIAREKHASIQSEP</sequence>
<dbReference type="Pfam" id="PF06250">
    <property type="entry name" value="YhcG_C"/>
    <property type="match status" value="1"/>
</dbReference>
<accession>A0AAU7YLD8</accession>
<proteinExistence type="predicted"/>